<dbReference type="AlphaFoldDB" id="K1XUV1"/>
<evidence type="ECO:0000256" key="1">
    <source>
        <dbReference type="ARBA" id="ARBA00010322"/>
    </source>
</evidence>
<evidence type="ECO:0000313" key="5">
    <source>
        <dbReference type="Proteomes" id="UP000006753"/>
    </source>
</evidence>
<dbReference type="GO" id="GO:0016887">
    <property type="term" value="F:ATP hydrolysis activity"/>
    <property type="evidence" value="ECO:0007669"/>
    <property type="project" value="InterPro"/>
</dbReference>
<dbReference type="OMA" id="ECYDRRV"/>
<accession>K1XUV1</accession>
<dbReference type="eggNOG" id="KOG2383">
    <property type="taxonomic scope" value="Eukaryota"/>
</dbReference>
<evidence type="ECO:0000256" key="2">
    <source>
        <dbReference type="ARBA" id="ARBA00022741"/>
    </source>
</evidence>
<dbReference type="SUPFAM" id="SSF52540">
    <property type="entry name" value="P-loop containing nucleoside triphosphate hydrolases"/>
    <property type="match status" value="1"/>
</dbReference>
<gene>
    <name evidence="4" type="ORF">MBM_04968</name>
</gene>
<dbReference type="GeneID" id="18760903"/>
<dbReference type="OrthoDB" id="548867at2759"/>
<dbReference type="PANTHER" id="PTHR12169:SF6">
    <property type="entry name" value="AFG1-LIKE ATPASE"/>
    <property type="match status" value="1"/>
</dbReference>
<reference evidence="4 5" key="1">
    <citation type="journal article" date="2012" name="BMC Genomics">
        <title>Sequencing the genome of Marssonina brunnea reveals fungus-poplar co-evolution.</title>
        <authorList>
            <person name="Zhu S."/>
            <person name="Cao Y.-Z."/>
            <person name="Jiang C."/>
            <person name="Tan B.-Y."/>
            <person name="Wang Z."/>
            <person name="Feng S."/>
            <person name="Zhang L."/>
            <person name="Su X.-H."/>
            <person name="Brejova B."/>
            <person name="Vinar T."/>
            <person name="Xu M."/>
            <person name="Wang M.-X."/>
            <person name="Zhang S.-G."/>
            <person name="Huang M.-R."/>
            <person name="Wu R."/>
            <person name="Zhou Y."/>
        </authorList>
    </citation>
    <scope>NUCLEOTIDE SEQUENCE [LARGE SCALE GENOMIC DNA]</scope>
    <source>
        <strain evidence="4 5">MB_m1</strain>
    </source>
</reference>
<sequence length="426" mass="47198">MISTSALPNAYRTLLSRHRLTPSLAQAALVTRLSRLQCDLQNTPQNTSLNLRGIYIHGSVGTGKSRIADLFASTLPPSISHRRLHFHEFMMDVHSRLHVARSSPTFAGDPLIAIGRQVAEESRVLCFDEFQVTDIADALILQRLFGAVWERGGVMVATSNRVPEGLYERGLNRELFLPFIATLRERCEVWELQGKEDYRMRSRAADGGRREAVFFTDHKDFERSLDEATGGVRLEEKVIPVLMSRQLRVMAAEESAEGRGGRGGLVVRSRFEDLCENFLGSPDYYALCKASSVIYLSGLRQFRADELDFVRRFITLVDLAYEAKTRVICSSSVPLFEVFANIVPRQIRVGGDLRDELGRQMSVKGEGGSSSSMMSTFIGEMEWSATGLAEASLATGGAGESDVGFAVGRAVSRLYEMGSTEYGITD</sequence>
<keyword evidence="3" id="KW-0067">ATP-binding</keyword>
<dbReference type="Proteomes" id="UP000006753">
    <property type="component" value="Unassembled WGS sequence"/>
</dbReference>
<dbReference type="HOGENOM" id="CLU_008681_0_3_1"/>
<evidence type="ECO:0000256" key="3">
    <source>
        <dbReference type="ARBA" id="ARBA00022840"/>
    </source>
</evidence>
<dbReference type="InParanoid" id="K1XUV1"/>
<dbReference type="InterPro" id="IPR005654">
    <property type="entry name" value="ATPase_AFG1-like"/>
</dbReference>
<dbReference type="InterPro" id="IPR027417">
    <property type="entry name" value="P-loop_NTPase"/>
</dbReference>
<dbReference type="GO" id="GO:0005524">
    <property type="term" value="F:ATP binding"/>
    <property type="evidence" value="ECO:0007669"/>
    <property type="project" value="UniProtKB-KW"/>
</dbReference>
<comment type="similarity">
    <text evidence="1">Belongs to the AFG1 ATPase family.</text>
</comment>
<keyword evidence="2" id="KW-0547">Nucleotide-binding</keyword>
<dbReference type="NCBIfam" id="NF040713">
    <property type="entry name" value="ZapE"/>
    <property type="match status" value="1"/>
</dbReference>
<dbReference type="Gene3D" id="3.40.50.300">
    <property type="entry name" value="P-loop containing nucleotide triphosphate hydrolases"/>
    <property type="match status" value="1"/>
</dbReference>
<dbReference type="KEGG" id="mbe:MBM_04968"/>
<protein>
    <submittedName>
        <fullName evidence="4">AFG1 family ATPase</fullName>
    </submittedName>
</protein>
<dbReference type="PANTHER" id="PTHR12169">
    <property type="entry name" value="ATPASE N2B"/>
    <property type="match status" value="1"/>
</dbReference>
<organism evidence="4 5">
    <name type="scientific">Marssonina brunnea f. sp. multigermtubi (strain MB_m1)</name>
    <name type="common">Marssonina leaf spot fungus</name>
    <dbReference type="NCBI Taxonomy" id="1072389"/>
    <lineage>
        <taxon>Eukaryota</taxon>
        <taxon>Fungi</taxon>
        <taxon>Dikarya</taxon>
        <taxon>Ascomycota</taxon>
        <taxon>Pezizomycotina</taxon>
        <taxon>Leotiomycetes</taxon>
        <taxon>Helotiales</taxon>
        <taxon>Drepanopezizaceae</taxon>
        <taxon>Drepanopeziza</taxon>
    </lineage>
</organism>
<dbReference type="EMBL" id="JH921438">
    <property type="protein sequence ID" value="EKD16499.1"/>
    <property type="molecule type" value="Genomic_DNA"/>
</dbReference>
<proteinExistence type="inferred from homology"/>
<dbReference type="Pfam" id="PF03969">
    <property type="entry name" value="AFG1_ATPase"/>
    <property type="match status" value="1"/>
</dbReference>
<dbReference type="GO" id="GO:0005739">
    <property type="term" value="C:mitochondrion"/>
    <property type="evidence" value="ECO:0007669"/>
    <property type="project" value="TreeGrafter"/>
</dbReference>
<evidence type="ECO:0000313" key="4">
    <source>
        <dbReference type="EMBL" id="EKD16499.1"/>
    </source>
</evidence>
<keyword evidence="5" id="KW-1185">Reference proteome</keyword>
<name>K1XUV1_MARBU</name>